<gene>
    <name evidence="6" type="ORF">WG66_10342</name>
</gene>
<keyword evidence="3" id="KW-0539">Nucleus</keyword>
<comment type="subcellular location">
    <subcellularLocation>
        <location evidence="1">Nucleus</location>
    </subcellularLocation>
</comment>
<evidence type="ECO:0000259" key="5">
    <source>
        <dbReference type="Pfam" id="PF18115"/>
    </source>
</evidence>
<accession>A0A0W0FLG7</accession>
<feature type="compositionally biased region" description="Low complexity" evidence="4">
    <location>
        <begin position="306"/>
        <end position="330"/>
    </location>
</feature>
<feature type="domain" description="DNA repair protein Crb2 Tudor" evidence="5">
    <location>
        <begin position="745"/>
        <end position="791"/>
    </location>
</feature>
<comment type="caution">
    <text evidence="6">The sequence shown here is derived from an EMBL/GenBank/DDBJ whole genome shotgun (WGS) entry which is preliminary data.</text>
</comment>
<dbReference type="GO" id="GO:0042393">
    <property type="term" value="F:histone binding"/>
    <property type="evidence" value="ECO:0007669"/>
    <property type="project" value="TreeGrafter"/>
</dbReference>
<feature type="compositionally biased region" description="Polar residues" evidence="4">
    <location>
        <begin position="183"/>
        <end position="194"/>
    </location>
</feature>
<evidence type="ECO:0000313" key="7">
    <source>
        <dbReference type="Proteomes" id="UP000054988"/>
    </source>
</evidence>
<feature type="region of interest" description="Disordered" evidence="4">
    <location>
        <begin position="117"/>
        <end position="165"/>
    </location>
</feature>
<feature type="compositionally biased region" description="Polar residues" evidence="4">
    <location>
        <begin position="20"/>
        <end position="38"/>
    </location>
</feature>
<dbReference type="eggNOG" id="KOG3548">
    <property type="taxonomic scope" value="Eukaryota"/>
</dbReference>
<evidence type="ECO:0000313" key="6">
    <source>
        <dbReference type="EMBL" id="KTB37172.1"/>
    </source>
</evidence>
<sequence>MAQRSASVEEKSQATQLLAQLLESQTESDGNQVQARSSDSFRRNTVPAIRYHTSGLGQTQTESQFSGEDYQMPEGSSQKENMDDSSNSNHSIPTLSSNKAPATKNTLEASVLERKSSQLNATKGPPLHASKILPRSSLLRGRGNNSLPLLTKKRSPSQDSFIGPESNPAEIYVATSRHFNIPLSQLGNTTQDSQRSMHRIRSGPQFNPNAGNYGTILVDDTPPNSGGESQSQSQERTGSHEPQNQSPDDQLEDESYGAQPRDQFDLDFDSHGQQQLSSQSSSQPDDQLKFWEEEADRYKGGGGRWEPTQEATQEATQQATQSTQPEQSQSDPVSIEWDNIVTQLEDRKVQIPGLLAGVLPHQRHKYLHRLRELLSQSASNDGSNRTTGQSNQPTSVAEASAVATDGDEDIDDWEPTQVATQPGVDTQEPIQLEDESHLVPGQHPHHSPPCPKVVPRPDDMEPTQVVIEQSIQSCSRRQLPAPKRTKSSPVKPPCELQSDAMDIIPDSEPAIASPQRTPTEPPNPKVRPAKKELNSAMDIVPDSEEFRASSPLTEEDDDDEEEEEAPLATRIRGGKKVKGDTSADKMPPPTTVTRKGRGKATAATTAKEKGKAATTPVRNVSPAVAKSTGRRTTRRMHAEEEEVVPSSVPKETPEPKRLRRKAAAKTPKAPTPGPSNKKRHHPTIKEEPELEDDDNMTEVTADEYSEPTPSSNKRKRRGNTVESVASTTSKATRTPRRRPPKNPKRMVFALSKSDGHYFAGTLTHCESTGNYVVQFADKSTASLTVDHIRKCDLRLGDEILWEDEMIGWTVKGLEEDAAGNLVVTAELDGVRTRHYLSDIRIAMQTIESQWDGRKLDVSCQSIVSLPRKDNTQLRPSNTIMTPSKDLGPKQRPEQFLKQFAIVMTLPNEEDFKHLSDVGAALLNSWEDAIAFPIERVEGHRAWYMKKEDVRWINKDATRIFLVANASFTTPKYLMALALGVPCVSATWLAEMVAERGIKDWSQYLLPQGFSETLKIRTSQLVDMDWGNSPEHTKNIIDNRAPAKLFAHCNILCVTEASLSTHSPLPRTNSISQEQPRTILDNGSKGFAMIILAMGAKYVEVVNLVGDRSNAAFDFVVYLKRSQIEVPVVDIHVNGEALWDGRKVQCRSWGWVRESLIANRLLPPVCVQAAS</sequence>
<proteinExistence type="predicted"/>
<feature type="compositionally biased region" description="Basic residues" evidence="4">
    <location>
        <begin position="733"/>
        <end position="744"/>
    </location>
</feature>
<feature type="region of interest" description="Disordered" evidence="4">
    <location>
        <begin position="183"/>
        <end position="336"/>
    </location>
</feature>
<dbReference type="InterPro" id="IPR047249">
    <property type="entry name" value="BRCT_p53bp1-like_rpt1"/>
</dbReference>
<keyword evidence="2" id="KW-0227">DNA damage</keyword>
<feature type="compositionally biased region" description="Polar residues" evidence="4">
    <location>
        <begin position="466"/>
        <end position="476"/>
    </location>
</feature>
<feature type="compositionally biased region" description="Low complexity" evidence="4">
    <location>
        <begin position="273"/>
        <end position="283"/>
    </location>
</feature>
<dbReference type="InterPro" id="IPR036420">
    <property type="entry name" value="BRCT_dom_sf"/>
</dbReference>
<evidence type="ECO:0000256" key="1">
    <source>
        <dbReference type="ARBA" id="ARBA00004123"/>
    </source>
</evidence>
<dbReference type="Proteomes" id="UP000054988">
    <property type="component" value="Unassembled WGS sequence"/>
</dbReference>
<feature type="compositionally biased region" description="Acidic residues" evidence="4">
    <location>
        <begin position="405"/>
        <end position="414"/>
    </location>
</feature>
<dbReference type="AlphaFoldDB" id="A0A0W0FLG7"/>
<dbReference type="CDD" id="cd17745">
    <property type="entry name" value="BRCT_p53bp1_rpt1"/>
    <property type="match status" value="1"/>
</dbReference>
<dbReference type="Pfam" id="PF18115">
    <property type="entry name" value="Tudor_3"/>
    <property type="match status" value="1"/>
</dbReference>
<dbReference type="GO" id="GO:0005634">
    <property type="term" value="C:nucleus"/>
    <property type="evidence" value="ECO:0007669"/>
    <property type="project" value="UniProtKB-SubCell"/>
</dbReference>
<evidence type="ECO:0000256" key="3">
    <source>
        <dbReference type="ARBA" id="ARBA00023242"/>
    </source>
</evidence>
<feature type="region of interest" description="Disordered" evidence="4">
    <location>
        <begin position="20"/>
        <end position="104"/>
    </location>
</feature>
<feature type="compositionally biased region" description="Low complexity" evidence="4">
    <location>
        <begin position="225"/>
        <end position="235"/>
    </location>
</feature>
<feature type="compositionally biased region" description="Polar residues" evidence="4">
    <location>
        <begin position="74"/>
        <end position="104"/>
    </location>
</feature>
<name>A0A0W0FLG7_MONRR</name>
<reference evidence="6 7" key="1">
    <citation type="submission" date="2015-12" db="EMBL/GenBank/DDBJ databases">
        <title>Draft genome sequence of Moniliophthora roreri, the causal agent of frosty pod rot of cacao.</title>
        <authorList>
            <person name="Aime M.C."/>
            <person name="Diaz-Valderrama J.R."/>
            <person name="Kijpornyongpan T."/>
            <person name="Phillips-Mora W."/>
        </authorList>
    </citation>
    <scope>NUCLEOTIDE SEQUENCE [LARGE SCALE GENOMIC DNA]</scope>
    <source>
        <strain evidence="6 7">MCA 2952</strain>
    </source>
</reference>
<evidence type="ECO:0000256" key="4">
    <source>
        <dbReference type="SAM" id="MobiDB-lite"/>
    </source>
</evidence>
<organism evidence="6 7">
    <name type="scientific">Moniliophthora roreri</name>
    <name type="common">Frosty pod rot fungus</name>
    <name type="synonym">Monilia roreri</name>
    <dbReference type="NCBI Taxonomy" id="221103"/>
    <lineage>
        <taxon>Eukaryota</taxon>
        <taxon>Fungi</taxon>
        <taxon>Dikarya</taxon>
        <taxon>Basidiomycota</taxon>
        <taxon>Agaricomycotina</taxon>
        <taxon>Agaricomycetes</taxon>
        <taxon>Agaricomycetidae</taxon>
        <taxon>Agaricales</taxon>
        <taxon>Marasmiineae</taxon>
        <taxon>Marasmiaceae</taxon>
        <taxon>Moniliophthora</taxon>
    </lineage>
</organism>
<dbReference type="GO" id="GO:0000077">
    <property type="term" value="P:DNA damage checkpoint signaling"/>
    <property type="evidence" value="ECO:0007669"/>
    <property type="project" value="TreeGrafter"/>
</dbReference>
<feature type="compositionally biased region" description="Acidic residues" evidence="4">
    <location>
        <begin position="553"/>
        <end position="565"/>
    </location>
</feature>
<feature type="compositionally biased region" description="Polar residues" evidence="4">
    <location>
        <begin position="55"/>
        <end position="66"/>
    </location>
</feature>
<dbReference type="Gene3D" id="3.40.50.10190">
    <property type="entry name" value="BRCT domain"/>
    <property type="match status" value="1"/>
</dbReference>
<dbReference type="GO" id="GO:0045944">
    <property type="term" value="P:positive regulation of transcription by RNA polymerase II"/>
    <property type="evidence" value="ECO:0007669"/>
    <property type="project" value="TreeGrafter"/>
</dbReference>
<feature type="compositionally biased region" description="Polar residues" evidence="4">
    <location>
        <begin position="377"/>
        <end position="397"/>
    </location>
</feature>
<feature type="region of interest" description="Disordered" evidence="4">
    <location>
        <begin position="377"/>
        <end position="744"/>
    </location>
</feature>
<feature type="compositionally biased region" description="Acidic residues" evidence="4">
    <location>
        <begin position="688"/>
        <end position="705"/>
    </location>
</feature>
<dbReference type="EMBL" id="LATX01001869">
    <property type="protein sequence ID" value="KTB37172.1"/>
    <property type="molecule type" value="Genomic_DNA"/>
</dbReference>
<protein>
    <recommendedName>
        <fullName evidence="5">DNA repair protein Crb2 Tudor domain-containing protein</fullName>
    </recommendedName>
</protein>
<dbReference type="PANTHER" id="PTHR15321:SF3">
    <property type="entry name" value="TP53-BINDING PROTEIN 1"/>
    <property type="match status" value="1"/>
</dbReference>
<dbReference type="InterPro" id="IPR041297">
    <property type="entry name" value="Crb2_Tudor"/>
</dbReference>
<evidence type="ECO:0000256" key="2">
    <source>
        <dbReference type="ARBA" id="ARBA00022763"/>
    </source>
</evidence>
<dbReference type="InterPro" id="IPR047252">
    <property type="entry name" value="TP53BP1-like"/>
</dbReference>
<feature type="compositionally biased region" description="Basic and acidic residues" evidence="4">
    <location>
        <begin position="286"/>
        <end position="299"/>
    </location>
</feature>
<dbReference type="SUPFAM" id="SSF52113">
    <property type="entry name" value="BRCT domain"/>
    <property type="match status" value="1"/>
</dbReference>
<dbReference type="PANTHER" id="PTHR15321">
    <property type="entry name" value="TUMOR SUPPRESSOR P53-BINDING PROTEIN 1"/>
    <property type="match status" value="1"/>
</dbReference>